<evidence type="ECO:0000313" key="3">
    <source>
        <dbReference type="Proteomes" id="UP000054937"/>
    </source>
</evidence>
<feature type="region of interest" description="Disordered" evidence="1">
    <location>
        <begin position="1098"/>
        <end position="1147"/>
    </location>
</feature>
<dbReference type="InterPro" id="IPR006594">
    <property type="entry name" value="LisH"/>
</dbReference>
<protein>
    <submittedName>
        <fullName evidence="2">WD40-repeat-containing domain</fullName>
    </submittedName>
</protein>
<dbReference type="Proteomes" id="UP000054937">
    <property type="component" value="Unassembled WGS sequence"/>
</dbReference>
<dbReference type="PROSITE" id="PS50896">
    <property type="entry name" value="LISH"/>
    <property type="match status" value="1"/>
</dbReference>
<feature type="compositionally biased region" description="Basic and acidic residues" evidence="1">
    <location>
        <begin position="1137"/>
        <end position="1147"/>
    </location>
</feature>
<feature type="compositionally biased region" description="Polar residues" evidence="1">
    <location>
        <begin position="1098"/>
        <end position="1109"/>
    </location>
</feature>
<dbReference type="EMBL" id="LDAU01000131">
    <property type="protein sequence ID" value="KRX03495.1"/>
    <property type="molecule type" value="Genomic_DNA"/>
</dbReference>
<dbReference type="SMART" id="SM00667">
    <property type="entry name" value="LisH"/>
    <property type="match status" value="1"/>
</dbReference>
<dbReference type="OrthoDB" id="291217at2759"/>
<feature type="region of interest" description="Disordered" evidence="1">
    <location>
        <begin position="692"/>
        <end position="724"/>
    </location>
</feature>
<comment type="caution">
    <text evidence="2">The sequence shown here is derived from an EMBL/GenBank/DDBJ whole genome shotgun (WGS) entry which is preliminary data.</text>
</comment>
<dbReference type="SUPFAM" id="SSF50978">
    <property type="entry name" value="WD40 repeat-like"/>
    <property type="match status" value="1"/>
</dbReference>
<organism evidence="2 3">
    <name type="scientific">Pseudocohnilembus persalinus</name>
    <name type="common">Ciliate</name>
    <dbReference type="NCBI Taxonomy" id="266149"/>
    <lineage>
        <taxon>Eukaryota</taxon>
        <taxon>Sar</taxon>
        <taxon>Alveolata</taxon>
        <taxon>Ciliophora</taxon>
        <taxon>Intramacronucleata</taxon>
        <taxon>Oligohymenophorea</taxon>
        <taxon>Scuticociliatia</taxon>
        <taxon>Philasterida</taxon>
        <taxon>Pseudocohnilembidae</taxon>
        <taxon>Pseudocohnilembus</taxon>
    </lineage>
</organism>
<dbReference type="InterPro" id="IPR036322">
    <property type="entry name" value="WD40_repeat_dom_sf"/>
</dbReference>
<accession>A0A0V0QMW9</accession>
<sequence>MSIVIKSQELNYAIYKYLLEAGLQHTAFSLFNEAHIEEKVREFDQNCRPGHLLHLVERGLMFNQIESHIHLGQYCECKKEMHIITPHQCEITEKELQKKRKLENYKDTFLHDAIQRTDNLINNIVANENTNTIVLEYKQFQNITRQLEVEYGENELQNVKFSVNKRHKLLSVYDPKLGSVQNVKYGMEYVNNCHTFSPLQVVNILPCSMGDSILKLKFMEWDRVTGNYLILVFEEGHVIMYKQNEQKIKKYFKINNCNDLINISWCPQFNNILALHFSSCIQFIDPESKNVFGSIQGKFKQFSWRYFDQFMTVDYDGNIKFGALEDENFDITLINQGKIENVKFNKAKNLVAGIDKDKNNVKVWVLDKNNKQQDYLIEVGDSDYDKIQDYFWCTGNNIGIGNFIAIVYKREIKIYDLELVSQKYVSYFPEEQLNIANQLLNIKILAKFYFSNNFYSIQSAYEIDGLQSSIIVVFSQNQLMFIDVGNQYKNSMNLEQKLNYTCYCNRCGDIGTKQFKNQNLQIGILNHKTQKRKYMPAVQKWLKFSILAVFKQILNQIQKQVEEQSILIQKQNQSLDQSSQKLSLSQVWNYSQQNQNNQSTDQQRTSKQLSPNDINFQQELKQQPSNLLKFIIDQVTKTINVGNMQGDKKTIQIQQQLMLYQMIKKRTSQLVINMNSQTNLAQTVKDQDENWENKNGQEMNSQSNFQESQNQITDQSTNNDRSSRSYKHFNTQMMQNFTQYQNLLKKTQSTKKKKIYLNKSKNSFACQQVYKYNPKYKTYIDEKCSQLNENDFSLQTFQTQQQQGSNLESIQIKQEKQDHVQENQKQKIIFRKNMQAQLKNLKLKDKTVVVRNQSQKNTYSENQRIPFQQSQSQYSDNLPQYQFISERNSVQSKGQKSIMLKNKYKQIRIQGRNHLSLEKLTTYDQSLRSNISQIKKFQQFNYIQIKQQTKGQFSTQSGSIMEQRNRNSVKNSFQLNQWDDLQKEIQCEKMNSLLQKQVRIYQNDLSHMKKIQFQQLCQNTILPIQLPNSKAQKVRTFYQNINQQKINCDSENNNINNKSGNKLQKNNPNAISSILINNFSIRKGQTNKKQTIQYQIPLSSRQHPQTSQTSKRDSQKLNYQINGRNSELKTYSVKNSPKKDQQEISIQ</sequence>
<gene>
    <name evidence="2" type="ORF">PPERSA_02874</name>
</gene>
<feature type="compositionally biased region" description="Polar residues" evidence="1">
    <location>
        <begin position="1116"/>
        <end position="1135"/>
    </location>
</feature>
<proteinExistence type="predicted"/>
<feature type="compositionally biased region" description="Low complexity" evidence="1">
    <location>
        <begin position="697"/>
        <end position="711"/>
    </location>
</feature>
<evidence type="ECO:0000256" key="1">
    <source>
        <dbReference type="SAM" id="MobiDB-lite"/>
    </source>
</evidence>
<dbReference type="Gene3D" id="1.20.960.30">
    <property type="match status" value="1"/>
</dbReference>
<evidence type="ECO:0000313" key="2">
    <source>
        <dbReference type="EMBL" id="KRX03495.1"/>
    </source>
</evidence>
<reference evidence="2 3" key="1">
    <citation type="journal article" date="2015" name="Sci. Rep.">
        <title>Genome of the facultative scuticociliatosis pathogen Pseudocohnilembus persalinus provides insight into its virulence through horizontal gene transfer.</title>
        <authorList>
            <person name="Xiong J."/>
            <person name="Wang G."/>
            <person name="Cheng J."/>
            <person name="Tian M."/>
            <person name="Pan X."/>
            <person name="Warren A."/>
            <person name="Jiang C."/>
            <person name="Yuan D."/>
            <person name="Miao W."/>
        </authorList>
    </citation>
    <scope>NUCLEOTIDE SEQUENCE [LARGE SCALE GENOMIC DNA]</scope>
    <source>
        <strain evidence="2">36N120E</strain>
    </source>
</reference>
<dbReference type="Pfam" id="PF08513">
    <property type="entry name" value="LisH"/>
    <property type="match status" value="1"/>
</dbReference>
<name>A0A0V0QMW9_PSEPJ</name>
<keyword evidence="3" id="KW-1185">Reference proteome</keyword>
<dbReference type="InParanoid" id="A0A0V0QMW9"/>
<dbReference type="AlphaFoldDB" id="A0A0V0QMW9"/>